<dbReference type="EMBL" id="BARV01037347">
    <property type="protein sequence ID" value="GAI49882.1"/>
    <property type="molecule type" value="Genomic_DNA"/>
</dbReference>
<name>X1P0N7_9ZZZZ</name>
<comment type="caution">
    <text evidence="1">The sequence shown here is derived from an EMBL/GenBank/DDBJ whole genome shotgun (WGS) entry which is preliminary data.</text>
</comment>
<evidence type="ECO:0000313" key="1">
    <source>
        <dbReference type="EMBL" id="GAI49882.1"/>
    </source>
</evidence>
<feature type="non-terminal residue" evidence="1">
    <location>
        <position position="47"/>
    </location>
</feature>
<reference evidence="1" key="1">
    <citation type="journal article" date="2014" name="Front. Microbiol.">
        <title>High frequency of phylogenetically diverse reductive dehalogenase-homologous genes in deep subseafloor sedimentary metagenomes.</title>
        <authorList>
            <person name="Kawai M."/>
            <person name="Futagami T."/>
            <person name="Toyoda A."/>
            <person name="Takaki Y."/>
            <person name="Nishi S."/>
            <person name="Hori S."/>
            <person name="Arai W."/>
            <person name="Tsubouchi T."/>
            <person name="Morono Y."/>
            <person name="Uchiyama I."/>
            <person name="Ito T."/>
            <person name="Fujiyama A."/>
            <person name="Inagaki F."/>
            <person name="Takami H."/>
        </authorList>
    </citation>
    <scope>NUCLEOTIDE SEQUENCE</scope>
    <source>
        <strain evidence="1">Expedition CK06-06</strain>
    </source>
</reference>
<gene>
    <name evidence="1" type="ORF">S06H3_57799</name>
</gene>
<accession>X1P0N7</accession>
<proteinExistence type="predicted"/>
<dbReference type="AlphaFoldDB" id="X1P0N7"/>
<organism evidence="1">
    <name type="scientific">marine sediment metagenome</name>
    <dbReference type="NCBI Taxonomy" id="412755"/>
    <lineage>
        <taxon>unclassified sequences</taxon>
        <taxon>metagenomes</taxon>
        <taxon>ecological metagenomes</taxon>
    </lineage>
</organism>
<protein>
    <submittedName>
        <fullName evidence="1">Uncharacterized protein</fullName>
    </submittedName>
</protein>
<sequence length="47" mass="5334">MEKWQKTLVLDEGAQAARLQAEETARRTRELLGNQGWCLWKCSTLGG</sequence>